<dbReference type="Gene3D" id="3.30.1540.10">
    <property type="entry name" value="formyl-coa transferase, domain 3"/>
    <property type="match status" value="1"/>
</dbReference>
<dbReference type="OrthoDB" id="5294844at2"/>
<dbReference type="EMBL" id="CP001636">
    <property type="protein sequence ID" value="ACS22461.1"/>
    <property type="molecule type" value="Genomic_DNA"/>
</dbReference>
<dbReference type="InterPro" id="IPR023606">
    <property type="entry name" value="CoA-Trfase_III_dom_1_sf"/>
</dbReference>
<dbReference type="PANTHER" id="PTHR48207:SF3">
    <property type="entry name" value="SUCCINATE--HYDROXYMETHYLGLUTARATE COA-TRANSFERASE"/>
    <property type="match status" value="1"/>
</dbReference>
<gene>
    <name evidence="3" type="ordered locus">Vapar_5877</name>
</gene>
<name>C5D0B7_VARPS</name>
<dbReference type="Pfam" id="PF02515">
    <property type="entry name" value="CoA_transf_3"/>
    <property type="match status" value="1"/>
</dbReference>
<dbReference type="InterPro" id="IPR044855">
    <property type="entry name" value="CoA-Trfase_III_dom3_sf"/>
</dbReference>
<dbReference type="Gene3D" id="3.40.50.10540">
    <property type="entry name" value="Crotonobetainyl-coa:carnitine coa-transferase, domain 1"/>
    <property type="match status" value="1"/>
</dbReference>
<dbReference type="PANTHER" id="PTHR48207">
    <property type="entry name" value="SUCCINATE--HYDROXYMETHYLGLUTARATE COA-TRANSFERASE"/>
    <property type="match status" value="1"/>
</dbReference>
<dbReference type="STRING" id="543728.Vapar_5877"/>
<accession>C5D0B7</accession>
<dbReference type="GO" id="GO:0008410">
    <property type="term" value="F:CoA-transferase activity"/>
    <property type="evidence" value="ECO:0007669"/>
    <property type="project" value="TreeGrafter"/>
</dbReference>
<organism evidence="3">
    <name type="scientific">Variovorax paradoxus (strain S110)</name>
    <dbReference type="NCBI Taxonomy" id="543728"/>
    <lineage>
        <taxon>Bacteria</taxon>
        <taxon>Pseudomonadati</taxon>
        <taxon>Pseudomonadota</taxon>
        <taxon>Betaproteobacteria</taxon>
        <taxon>Burkholderiales</taxon>
        <taxon>Comamonadaceae</taxon>
        <taxon>Variovorax</taxon>
    </lineage>
</organism>
<dbReference type="InterPro" id="IPR050483">
    <property type="entry name" value="CoA-transferase_III_domain"/>
</dbReference>
<dbReference type="SUPFAM" id="SSF89796">
    <property type="entry name" value="CoA-transferase family III (CaiB/BaiF)"/>
    <property type="match status" value="1"/>
</dbReference>
<sequence>MSAASAAESTAPSTSNRSGPLSHLRVLDLSRILAAPWAGQILADLGAEVIKVERPGAGDDTRSWGPPFLKDASGQDTCEAGYYLAVNRGKRSITVSIDTSEGQQIVRDMAAQADIVLENYKAGTLERYGLDQASLRKINPRLIYCSVTGFGQTGPRRDQPAYDFLIQAMGGLMSVTGERDGRPGGGPQKVGVPIVDLMTGMYTAVSVLAAVARRNQTGTGDTIDIGMLDVQVATLANQAMNFLVSGKTPQRNGNAHPNIQPQDVFACADGDMILVVGNDGQFAKLADVLGHGEWAQDERFRTNAQRVRNSGELSALLRQAFGARQRAEVIAALDAAGVPSGAINSVSEVFDEPQVQARGMLMKLPHPAGVDVPQVASPMRFADAPIQYRRPPPLLGEHSHEVLRELGYDDERIAALRSAGVI</sequence>
<evidence type="ECO:0000256" key="1">
    <source>
        <dbReference type="ARBA" id="ARBA00022679"/>
    </source>
</evidence>
<feature type="region of interest" description="Disordered" evidence="2">
    <location>
        <begin position="1"/>
        <end position="20"/>
    </location>
</feature>
<dbReference type="eggNOG" id="COG1804">
    <property type="taxonomic scope" value="Bacteria"/>
</dbReference>
<dbReference type="KEGG" id="vap:Vapar_5877"/>
<dbReference type="AlphaFoldDB" id="C5D0B7"/>
<protein>
    <submittedName>
        <fullName evidence="3">L-carnitine dehydratase/bile acid-inducible protein F</fullName>
    </submittedName>
</protein>
<dbReference type="HOGENOM" id="CLU_033975_0_1_4"/>
<reference evidence="3" key="1">
    <citation type="submission" date="2009-06" db="EMBL/GenBank/DDBJ databases">
        <title>Complete sequence of chromosome 2 of Variovorax paradoxus S110.</title>
        <authorList>
            <consortium name="US DOE Joint Genome Institute"/>
            <person name="Lucas S."/>
            <person name="Copeland A."/>
            <person name="Lapidus A."/>
            <person name="Glavina del Rio T."/>
            <person name="Tice H."/>
            <person name="Bruce D."/>
            <person name="Goodwin L."/>
            <person name="Pitluck S."/>
            <person name="Chertkov O."/>
            <person name="Brettin T."/>
            <person name="Detter J.C."/>
            <person name="Han C."/>
            <person name="Larimer F."/>
            <person name="Land M."/>
            <person name="Hauser L."/>
            <person name="Kyrpides N."/>
            <person name="Ovchinnikova G."/>
            <person name="Orwin P."/>
            <person name="Leadbetter J.R."/>
            <person name="Spain J.C."/>
            <person name="Han J.I."/>
        </authorList>
    </citation>
    <scope>NUCLEOTIDE SEQUENCE</scope>
    <source>
        <strain evidence="3">S110</strain>
    </source>
</reference>
<keyword evidence="1" id="KW-0808">Transferase</keyword>
<proteinExistence type="predicted"/>
<evidence type="ECO:0000313" key="3">
    <source>
        <dbReference type="EMBL" id="ACS22461.1"/>
    </source>
</evidence>
<evidence type="ECO:0000256" key="2">
    <source>
        <dbReference type="SAM" id="MobiDB-lite"/>
    </source>
</evidence>
<feature type="compositionally biased region" description="Low complexity" evidence="2">
    <location>
        <begin position="1"/>
        <end position="15"/>
    </location>
</feature>
<dbReference type="InterPro" id="IPR003673">
    <property type="entry name" value="CoA-Trfase_fam_III"/>
</dbReference>